<evidence type="ECO:0000256" key="5">
    <source>
        <dbReference type="ARBA" id="ARBA00058938"/>
    </source>
</evidence>
<dbReference type="Proteomes" id="UP000199417">
    <property type="component" value="Unassembled WGS sequence"/>
</dbReference>
<dbReference type="FunFam" id="1.10.10.10:FF:000056">
    <property type="entry name" value="IclR family transcriptional regulator"/>
    <property type="match status" value="1"/>
</dbReference>
<dbReference type="Pfam" id="PF01614">
    <property type="entry name" value="IclR_C"/>
    <property type="match status" value="1"/>
</dbReference>
<evidence type="ECO:0000256" key="1">
    <source>
        <dbReference type="ARBA" id="ARBA00022798"/>
    </source>
</evidence>
<dbReference type="EMBL" id="FNAB01000010">
    <property type="protein sequence ID" value="SDE09796.1"/>
    <property type="molecule type" value="Genomic_DNA"/>
</dbReference>
<evidence type="ECO:0000256" key="4">
    <source>
        <dbReference type="ARBA" id="ARBA00023163"/>
    </source>
</evidence>
<organism evidence="9 10">
    <name type="scientific">Rhodococcus tukisamuensis</name>
    <dbReference type="NCBI Taxonomy" id="168276"/>
    <lineage>
        <taxon>Bacteria</taxon>
        <taxon>Bacillati</taxon>
        <taxon>Actinomycetota</taxon>
        <taxon>Actinomycetes</taxon>
        <taxon>Mycobacteriales</taxon>
        <taxon>Nocardiaceae</taxon>
        <taxon>Rhodococcus</taxon>
    </lineage>
</organism>
<dbReference type="InterPro" id="IPR005471">
    <property type="entry name" value="Tscrpt_reg_IclR_N"/>
</dbReference>
<evidence type="ECO:0000313" key="9">
    <source>
        <dbReference type="EMBL" id="SDE09796.1"/>
    </source>
</evidence>
<dbReference type="InterPro" id="IPR029016">
    <property type="entry name" value="GAF-like_dom_sf"/>
</dbReference>
<evidence type="ECO:0000313" key="10">
    <source>
        <dbReference type="Proteomes" id="UP000199417"/>
    </source>
</evidence>
<keyword evidence="10" id="KW-1185">Reference proteome</keyword>
<dbReference type="Pfam" id="PF09339">
    <property type="entry name" value="HTH_IclR"/>
    <property type="match status" value="1"/>
</dbReference>
<evidence type="ECO:0000259" key="8">
    <source>
        <dbReference type="PROSITE" id="PS51078"/>
    </source>
</evidence>
<evidence type="ECO:0000256" key="2">
    <source>
        <dbReference type="ARBA" id="ARBA00023015"/>
    </source>
</evidence>
<dbReference type="SMART" id="SM00346">
    <property type="entry name" value="HTH_ICLR"/>
    <property type="match status" value="1"/>
</dbReference>
<dbReference type="GO" id="GO:0045892">
    <property type="term" value="P:negative regulation of DNA-templated transcription"/>
    <property type="evidence" value="ECO:0007669"/>
    <property type="project" value="TreeGrafter"/>
</dbReference>
<dbReference type="InterPro" id="IPR036390">
    <property type="entry name" value="WH_DNA-bd_sf"/>
</dbReference>
<dbReference type="GO" id="GO:0006071">
    <property type="term" value="P:glycerol metabolic process"/>
    <property type="evidence" value="ECO:0007669"/>
    <property type="project" value="UniProtKB-KW"/>
</dbReference>
<dbReference type="InterPro" id="IPR050707">
    <property type="entry name" value="HTH_MetabolicPath_Reg"/>
</dbReference>
<keyword evidence="3 9" id="KW-0238">DNA-binding</keyword>
<keyword evidence="4" id="KW-0804">Transcription</keyword>
<dbReference type="STRING" id="168276.SAMN05444580_11039"/>
<name>A0A1G7A7E9_9NOCA</name>
<sequence length="272" mass="30588">MAGQPREPGRTTTSRVLAILETFESAPGPLQLTDIATTAGLPLSTVHRLVAELEQWGALQRGPDGRYQVGIRLWEIGQNAGRRLRDIVHPPLQDLFDLTHETVHFAVRRGTEVIYVDRIYGSRRVPRIARVGARLPLHPTAVGKVLLAYEEDWFREAYLAHALERRSRYTITDPRRLARELEVVREDGYAQTQEEIALGLCSVAVPVRAPRGDVVAAVGIVLPSVRFAEIPRFLPSMRGTVVRLEKLFRGLPQPVEQAIRTFWLGSSVERKQ</sequence>
<dbReference type="InterPro" id="IPR036388">
    <property type="entry name" value="WH-like_DNA-bd_sf"/>
</dbReference>
<dbReference type="PROSITE" id="PS51077">
    <property type="entry name" value="HTH_ICLR"/>
    <property type="match status" value="1"/>
</dbReference>
<comment type="function">
    <text evidence="5">May be an activator protein for the gylABX operon.</text>
</comment>
<proteinExistence type="predicted"/>
<dbReference type="SUPFAM" id="SSF46785">
    <property type="entry name" value="Winged helix' DNA-binding domain"/>
    <property type="match status" value="1"/>
</dbReference>
<feature type="domain" description="IclR-ED" evidence="8">
    <location>
        <begin position="72"/>
        <end position="261"/>
    </location>
</feature>
<dbReference type="RefSeq" id="WP_072844934.1">
    <property type="nucleotide sequence ID" value="NZ_FNAB01000010.1"/>
</dbReference>
<dbReference type="GO" id="GO:0003700">
    <property type="term" value="F:DNA-binding transcription factor activity"/>
    <property type="evidence" value="ECO:0007669"/>
    <property type="project" value="TreeGrafter"/>
</dbReference>
<dbReference type="PANTHER" id="PTHR30136">
    <property type="entry name" value="HELIX-TURN-HELIX TRANSCRIPTIONAL REGULATOR, ICLR FAMILY"/>
    <property type="match status" value="1"/>
</dbReference>
<keyword evidence="2" id="KW-0805">Transcription regulation</keyword>
<dbReference type="InterPro" id="IPR014757">
    <property type="entry name" value="Tscrpt_reg_IclR_C"/>
</dbReference>
<dbReference type="AlphaFoldDB" id="A0A1G7A7E9"/>
<protein>
    <recommendedName>
        <fullName evidence="6">Glycerol operon regulatory protein</fullName>
    </recommendedName>
</protein>
<accession>A0A1G7A7E9</accession>
<gene>
    <name evidence="9" type="ORF">SAMN05444580_11039</name>
</gene>
<keyword evidence="1" id="KW-0319">Glycerol metabolism</keyword>
<dbReference type="PROSITE" id="PS51078">
    <property type="entry name" value="ICLR_ED"/>
    <property type="match status" value="1"/>
</dbReference>
<reference evidence="9 10" key="1">
    <citation type="submission" date="2016-10" db="EMBL/GenBank/DDBJ databases">
        <authorList>
            <person name="de Groot N.N."/>
        </authorList>
    </citation>
    <scope>NUCLEOTIDE SEQUENCE [LARGE SCALE GENOMIC DNA]</scope>
    <source>
        <strain evidence="9 10">JCM 11308</strain>
    </source>
</reference>
<evidence type="ECO:0000259" key="7">
    <source>
        <dbReference type="PROSITE" id="PS51077"/>
    </source>
</evidence>
<dbReference type="GO" id="GO:0003677">
    <property type="term" value="F:DNA binding"/>
    <property type="evidence" value="ECO:0007669"/>
    <property type="project" value="UniProtKB-KW"/>
</dbReference>
<dbReference type="Gene3D" id="1.10.10.10">
    <property type="entry name" value="Winged helix-like DNA-binding domain superfamily/Winged helix DNA-binding domain"/>
    <property type="match status" value="1"/>
</dbReference>
<dbReference type="SUPFAM" id="SSF55781">
    <property type="entry name" value="GAF domain-like"/>
    <property type="match status" value="1"/>
</dbReference>
<dbReference type="Gene3D" id="3.30.450.40">
    <property type="match status" value="1"/>
</dbReference>
<feature type="domain" description="HTH iclR-type" evidence="7">
    <location>
        <begin position="10"/>
        <end position="71"/>
    </location>
</feature>
<dbReference type="PANTHER" id="PTHR30136:SF24">
    <property type="entry name" value="HTH-TYPE TRANSCRIPTIONAL REPRESSOR ALLR"/>
    <property type="match status" value="1"/>
</dbReference>
<evidence type="ECO:0000256" key="3">
    <source>
        <dbReference type="ARBA" id="ARBA00023125"/>
    </source>
</evidence>
<evidence type="ECO:0000256" key="6">
    <source>
        <dbReference type="ARBA" id="ARBA00070406"/>
    </source>
</evidence>